<feature type="non-terminal residue" evidence="5">
    <location>
        <position position="135"/>
    </location>
</feature>
<organism evidence="5 6">
    <name type="scientific">Microctonus hyperodae</name>
    <name type="common">Parasitoid wasp</name>
    <dbReference type="NCBI Taxonomy" id="165561"/>
    <lineage>
        <taxon>Eukaryota</taxon>
        <taxon>Metazoa</taxon>
        <taxon>Ecdysozoa</taxon>
        <taxon>Arthropoda</taxon>
        <taxon>Hexapoda</taxon>
        <taxon>Insecta</taxon>
        <taxon>Pterygota</taxon>
        <taxon>Neoptera</taxon>
        <taxon>Endopterygota</taxon>
        <taxon>Hymenoptera</taxon>
        <taxon>Apocrita</taxon>
        <taxon>Ichneumonoidea</taxon>
        <taxon>Braconidae</taxon>
        <taxon>Euphorinae</taxon>
        <taxon>Microctonus</taxon>
    </lineage>
</organism>
<comment type="cofactor">
    <cofactor evidence="1">
        <name>a divalent metal cation</name>
        <dbReference type="ChEBI" id="CHEBI:60240"/>
    </cofactor>
</comment>
<dbReference type="InterPro" id="IPR027806">
    <property type="entry name" value="HARBI1_dom"/>
</dbReference>
<evidence type="ECO:0000256" key="2">
    <source>
        <dbReference type="ARBA" id="ARBA00022723"/>
    </source>
</evidence>
<evidence type="ECO:0000313" key="5">
    <source>
        <dbReference type="EMBL" id="KAK0169369.1"/>
    </source>
</evidence>
<gene>
    <name evidence="5" type="ORF">PV327_011619</name>
</gene>
<evidence type="ECO:0000259" key="4">
    <source>
        <dbReference type="Pfam" id="PF13359"/>
    </source>
</evidence>
<dbReference type="AlphaFoldDB" id="A0AA39FHD8"/>
<sequence>DDGSPWYPKPSDLICSDHFIGSKKSDESASPSYVPTIFPSIYRAKISNESVAISRYRRFMERRKKTELSDPIPTNQPFIQSSETCHESKVAGGRKSDSQITMESGLIDYLEDGDIVLADKGFPEIRTVTDRSGKE</sequence>
<proteinExistence type="predicted"/>
<feature type="non-terminal residue" evidence="5">
    <location>
        <position position="1"/>
    </location>
</feature>
<feature type="compositionally biased region" description="Basic and acidic residues" evidence="3">
    <location>
        <begin position="84"/>
        <end position="97"/>
    </location>
</feature>
<reference evidence="5" key="1">
    <citation type="journal article" date="2023" name="bioRxiv">
        <title>Scaffold-level genome assemblies of two parasitoid biocontrol wasps reveal the parthenogenesis mechanism and an associated novel virus.</title>
        <authorList>
            <person name="Inwood S."/>
            <person name="Skelly J."/>
            <person name="Guhlin J."/>
            <person name="Harrop T."/>
            <person name="Goldson S."/>
            <person name="Dearden P."/>
        </authorList>
    </citation>
    <scope>NUCLEOTIDE SEQUENCE</scope>
    <source>
        <strain evidence="5">Lincoln</strain>
        <tissue evidence="5">Whole body</tissue>
    </source>
</reference>
<evidence type="ECO:0000256" key="3">
    <source>
        <dbReference type="SAM" id="MobiDB-lite"/>
    </source>
</evidence>
<accession>A0AA39FHD8</accession>
<feature type="region of interest" description="Disordered" evidence="3">
    <location>
        <begin position="67"/>
        <end position="97"/>
    </location>
</feature>
<reference evidence="5" key="2">
    <citation type="submission" date="2023-03" db="EMBL/GenBank/DDBJ databases">
        <authorList>
            <person name="Inwood S.N."/>
            <person name="Skelly J.G."/>
            <person name="Guhlin J."/>
            <person name="Harrop T.W.R."/>
            <person name="Goldson S.G."/>
            <person name="Dearden P.K."/>
        </authorList>
    </citation>
    <scope>NUCLEOTIDE SEQUENCE</scope>
    <source>
        <strain evidence="5">Lincoln</strain>
        <tissue evidence="5">Whole body</tissue>
    </source>
</reference>
<keyword evidence="6" id="KW-1185">Reference proteome</keyword>
<evidence type="ECO:0000256" key="1">
    <source>
        <dbReference type="ARBA" id="ARBA00001968"/>
    </source>
</evidence>
<dbReference type="EMBL" id="JAQQBR010001281">
    <property type="protein sequence ID" value="KAK0169369.1"/>
    <property type="molecule type" value="Genomic_DNA"/>
</dbReference>
<keyword evidence="2" id="KW-0479">Metal-binding</keyword>
<dbReference type="GO" id="GO:0046872">
    <property type="term" value="F:metal ion binding"/>
    <property type="evidence" value="ECO:0007669"/>
    <property type="project" value="UniProtKB-KW"/>
</dbReference>
<dbReference type="PANTHER" id="PTHR23080">
    <property type="entry name" value="THAP DOMAIN PROTEIN"/>
    <property type="match status" value="1"/>
</dbReference>
<protein>
    <recommendedName>
        <fullName evidence="4">DDE Tnp4 domain-containing protein</fullName>
    </recommendedName>
</protein>
<feature type="compositionally biased region" description="Polar residues" evidence="3">
    <location>
        <begin position="72"/>
        <end position="83"/>
    </location>
</feature>
<name>A0AA39FHD8_MICHY</name>
<comment type="caution">
    <text evidence="5">The sequence shown here is derived from an EMBL/GenBank/DDBJ whole genome shotgun (WGS) entry which is preliminary data.</text>
</comment>
<dbReference type="Proteomes" id="UP001168972">
    <property type="component" value="Unassembled WGS sequence"/>
</dbReference>
<evidence type="ECO:0000313" key="6">
    <source>
        <dbReference type="Proteomes" id="UP001168972"/>
    </source>
</evidence>
<dbReference type="Pfam" id="PF13359">
    <property type="entry name" value="DDE_Tnp_4"/>
    <property type="match status" value="1"/>
</dbReference>
<feature type="domain" description="DDE Tnp4" evidence="4">
    <location>
        <begin position="82"/>
        <end position="126"/>
    </location>
</feature>